<dbReference type="Gene3D" id="3.10.10.10">
    <property type="entry name" value="HIV Type 1 Reverse Transcriptase, subunit A, domain 1"/>
    <property type="match status" value="1"/>
</dbReference>
<dbReference type="InterPro" id="IPR050951">
    <property type="entry name" value="Retrovirus_Pol_polyprotein"/>
</dbReference>
<dbReference type="OrthoDB" id="2369050at2759"/>
<gene>
    <name evidence="1" type="ORF">L198_04310</name>
</gene>
<accession>A0A1E3J4B9</accession>
<evidence type="ECO:0000313" key="2">
    <source>
        <dbReference type="Proteomes" id="UP000094819"/>
    </source>
</evidence>
<dbReference type="InterPro" id="IPR043502">
    <property type="entry name" value="DNA/RNA_pol_sf"/>
</dbReference>
<dbReference type="EMBL" id="AWGH01000012">
    <property type="protein sequence ID" value="ODN95692.1"/>
    <property type="molecule type" value="Genomic_DNA"/>
</dbReference>
<name>A0A1E3J4B9_9TREE</name>
<dbReference type="PANTHER" id="PTHR37984:SF5">
    <property type="entry name" value="PROTEIN NYNRIN-LIKE"/>
    <property type="match status" value="1"/>
</dbReference>
<comment type="caution">
    <text evidence="1">The sequence shown here is derived from an EMBL/GenBank/DDBJ whole genome shotgun (WGS) entry which is preliminary data.</text>
</comment>
<dbReference type="Proteomes" id="UP000094819">
    <property type="component" value="Unassembled WGS sequence"/>
</dbReference>
<dbReference type="PANTHER" id="PTHR37984">
    <property type="entry name" value="PROTEIN CBG26694"/>
    <property type="match status" value="1"/>
</dbReference>
<dbReference type="AlphaFoldDB" id="A0A1E3J4B9"/>
<sequence>MDVYVGNTIYRDSPFVVMPLGPANRMILGLPFHLQHRLLAGASGLEALLEEGRATRRREQDGEVVVGSGLARISEVSLELASELVTRRKELTAQLLTDFADILPPQLTDVASYPKPAPSVSQVRHHINVLPNTKPVARPYYRLPLVFGSAFKAEIDKHVDAGRLRTSSSPWAAPAFLIQKENGKL</sequence>
<proteinExistence type="predicted"/>
<organism evidence="1 2">
    <name type="scientific">Cryptococcus wingfieldii CBS 7118</name>
    <dbReference type="NCBI Taxonomy" id="1295528"/>
    <lineage>
        <taxon>Eukaryota</taxon>
        <taxon>Fungi</taxon>
        <taxon>Dikarya</taxon>
        <taxon>Basidiomycota</taxon>
        <taxon>Agaricomycotina</taxon>
        <taxon>Tremellomycetes</taxon>
        <taxon>Tremellales</taxon>
        <taxon>Cryptococcaceae</taxon>
        <taxon>Cryptococcus</taxon>
    </lineage>
</organism>
<dbReference type="GeneID" id="30193523"/>
<evidence type="ECO:0008006" key="3">
    <source>
        <dbReference type="Google" id="ProtNLM"/>
    </source>
</evidence>
<dbReference type="RefSeq" id="XP_019031357.1">
    <property type="nucleotide sequence ID" value="XM_019176429.1"/>
</dbReference>
<reference evidence="1 2" key="1">
    <citation type="submission" date="2016-06" db="EMBL/GenBank/DDBJ databases">
        <title>Evolution of pathogenesis and genome organization in the Tremellales.</title>
        <authorList>
            <person name="Cuomo C."/>
            <person name="Litvintseva A."/>
            <person name="Heitman J."/>
            <person name="Chen Y."/>
            <person name="Sun S."/>
            <person name="Springer D."/>
            <person name="Dromer F."/>
            <person name="Young S."/>
            <person name="Zeng Q."/>
            <person name="Chapman S."/>
            <person name="Gujja S."/>
            <person name="Saif S."/>
            <person name="Birren B."/>
        </authorList>
    </citation>
    <scope>NUCLEOTIDE SEQUENCE [LARGE SCALE GENOMIC DNA]</scope>
    <source>
        <strain evidence="1 2">CBS 7118</strain>
    </source>
</reference>
<dbReference type="SUPFAM" id="SSF56672">
    <property type="entry name" value="DNA/RNA polymerases"/>
    <property type="match status" value="1"/>
</dbReference>
<protein>
    <recommendedName>
        <fullName evidence="3">Reverse transcriptase</fullName>
    </recommendedName>
</protein>
<evidence type="ECO:0000313" key="1">
    <source>
        <dbReference type="EMBL" id="ODN95692.1"/>
    </source>
</evidence>
<keyword evidence="2" id="KW-1185">Reference proteome</keyword>